<keyword evidence="2 3" id="KW-0040">ANK repeat</keyword>
<evidence type="ECO:0000256" key="5">
    <source>
        <dbReference type="SAM" id="Phobius"/>
    </source>
</evidence>
<feature type="region of interest" description="Disordered" evidence="4">
    <location>
        <begin position="50"/>
        <end position="69"/>
    </location>
</feature>
<dbReference type="InterPro" id="IPR011990">
    <property type="entry name" value="TPR-like_helical_dom_sf"/>
</dbReference>
<organism evidence="6 7">
    <name type="scientific">Symbiodinium necroappetens</name>
    <dbReference type="NCBI Taxonomy" id="1628268"/>
    <lineage>
        <taxon>Eukaryota</taxon>
        <taxon>Sar</taxon>
        <taxon>Alveolata</taxon>
        <taxon>Dinophyceae</taxon>
        <taxon>Suessiales</taxon>
        <taxon>Symbiodiniaceae</taxon>
        <taxon>Symbiodinium</taxon>
    </lineage>
</organism>
<dbReference type="EMBL" id="CAJNJA010008500">
    <property type="protein sequence ID" value="CAE7237255.1"/>
    <property type="molecule type" value="Genomic_DNA"/>
</dbReference>
<dbReference type="PANTHER" id="PTHR24171:SF8">
    <property type="entry name" value="BRCA1-ASSOCIATED RING DOMAIN PROTEIN 1"/>
    <property type="match status" value="1"/>
</dbReference>
<feature type="transmembrane region" description="Helical" evidence="5">
    <location>
        <begin position="129"/>
        <end position="150"/>
    </location>
</feature>
<feature type="compositionally biased region" description="Basic and acidic residues" evidence="4">
    <location>
        <begin position="812"/>
        <end position="825"/>
    </location>
</feature>
<gene>
    <name evidence="6" type="primary">Iqank1</name>
    <name evidence="6" type="ORF">SNEC2469_LOCUS4049</name>
</gene>
<dbReference type="SUPFAM" id="SSF48403">
    <property type="entry name" value="Ankyrin repeat"/>
    <property type="match status" value="1"/>
</dbReference>
<dbReference type="GO" id="GO:0085020">
    <property type="term" value="P:protein K6-linked ubiquitination"/>
    <property type="evidence" value="ECO:0007669"/>
    <property type="project" value="TreeGrafter"/>
</dbReference>
<dbReference type="InterPro" id="IPR036770">
    <property type="entry name" value="Ankyrin_rpt-contain_sf"/>
</dbReference>
<feature type="transmembrane region" description="Helical" evidence="5">
    <location>
        <begin position="306"/>
        <end position="326"/>
    </location>
</feature>
<dbReference type="OrthoDB" id="415423at2759"/>
<evidence type="ECO:0000256" key="4">
    <source>
        <dbReference type="SAM" id="MobiDB-lite"/>
    </source>
</evidence>
<keyword evidence="5" id="KW-1133">Transmembrane helix</keyword>
<keyword evidence="7" id="KW-1185">Reference proteome</keyword>
<evidence type="ECO:0000256" key="1">
    <source>
        <dbReference type="ARBA" id="ARBA00022737"/>
    </source>
</evidence>
<dbReference type="InterPro" id="IPR002110">
    <property type="entry name" value="Ankyrin_rpt"/>
</dbReference>
<dbReference type="PANTHER" id="PTHR24171">
    <property type="entry name" value="ANKYRIN REPEAT DOMAIN-CONTAINING PROTEIN 39-RELATED"/>
    <property type="match status" value="1"/>
</dbReference>
<feature type="compositionally biased region" description="Polar residues" evidence="4">
    <location>
        <begin position="56"/>
        <end position="68"/>
    </location>
</feature>
<feature type="non-terminal residue" evidence="6">
    <location>
        <position position="1"/>
    </location>
</feature>
<evidence type="ECO:0000313" key="6">
    <source>
        <dbReference type="EMBL" id="CAE7237255.1"/>
    </source>
</evidence>
<feature type="transmembrane region" description="Helical" evidence="5">
    <location>
        <begin position="225"/>
        <end position="245"/>
    </location>
</feature>
<feature type="repeat" description="ANK" evidence="3">
    <location>
        <begin position="748"/>
        <end position="780"/>
    </location>
</feature>
<sequence length="1490" mass="163542">MPVPKVDPGVLHLEHELRRELSEALEMRLSPILARLNALEAHLVQSTEEDGLLASSRGSGRNTVPTHSNFDEAARPQAKALDMESVLLPPVRQESAPSQDPCERVHVGETVWNFVLVIGLLDCGTMDTLIAFALMIGNAMMQALFCIAIMSPEFRGTAFASQLAVAKKWRLGVGHDSTYMDSTPTSLVARVCGSDETLIVANSQATLVRDITAYLGFDNADGSSWFSPGALLSTLCILHWCLYIFEEIRSICSTMHAISNVPRDQKSEMRGGRLIRISYFRFLSYFLLTVIRSCIAAVLLYAGVLWLAGTTSIASLMVNSVALAAIMDIDEKIFAALMPRQIQVEMDGLQPFTATYSRRSSQVESMLLSAVTAGLLAWSFVFLIHPLSQDMRDVKGEYCGGNQDFVLKSNADVQLSVAIGTVPYGEGGGDLTLNNLAVHEMLQEVHENSFLKYTVLAQTLRDFDRWSRGTISDWGIAILHGCTQWEDSSFLVAVAVSLGYEPKSGYACNDFASDCLRPEARLLRMLCPKTCGCNDPNLPWFRVSTLGCPQPCLDDAKKASAKVPCKDTAVDSAWHQAWSSWPQIWLTQFNGNPKTRAGQERLAVLSNISRRARENGCSALSNLGLPKGVPFNGDSVCQGWNMLISSLANLCPETCECTKPEYALDPQRGCPRSCESLPRKKQLSEELIERAAAGRHQDVAKLLEEGADTEFADRNGYTAVSEAAMSGQTVVLGQLLRAGADPNKPAKDGRTPLHRAAFHGWMPALKLLLENGADPSLADSDGKTPAEVSKKVAVQDLFASFSDEQIQEAIRSQKEKMAQRPRYDDDISLSKPAPAPEAAEVPKKTRTPKTIYYKDRAANNQADTGSTDHSGTEDQKQFLELHPTLDIIAQPDGYTSRPGNAGGYQDDVRLQGGSLIVETSEGLFASEEVGQKVSESPEQKAALWLQNVDVDMPLDMQAIQAAKVKAQEHFNQGSISDARRVTTAAIRAGELLLAKDTTLEEKANEDLQSLLGILRSNRSLLLTHQIQAGDEEVLQFGPDAAWSLVVKDTNAALMDNPSNFKASFRRARALFELGELDQAMADATRVVDHYARNTQVSNPEAVALRQSIMDALKKERAKWGDKGGPRWNRLVNDSGALISEVIKPENCPSTFEIRRTQRWSMAGSQLFNRVAIPLDDPLCKRLESPKPLDLTADPRVQESRNGAETAQTRQAKLLGNERRISILSITVSGARDACNGSYKFDGLHQGKPLFKSDTGAIIYFQRFWKMNAAYRTSSWMYSLPDSRTALPPEGEWTREGSVEMTSGSAPTVTLVDECFKSLGEQGSSLRLEGGRTVLKREENKSWRWIELPVYEQRPSTPPAAEKEVAEAQVPQAALPSLEELCAKLDAEETSDRLNFGLLGHIDEDEEPSSSLPSTGYFSSDMIRQMGQGMLAQMAPPPRGEPCSTSPEAADEPPWPLEQPRVGMAARLMKSDAESQRGDAGNLLRMQRSAQ</sequence>
<dbReference type="PROSITE" id="PS50297">
    <property type="entry name" value="ANK_REP_REGION"/>
    <property type="match status" value="2"/>
</dbReference>
<evidence type="ECO:0000256" key="2">
    <source>
        <dbReference type="ARBA" id="ARBA00023043"/>
    </source>
</evidence>
<dbReference type="SMART" id="SM00248">
    <property type="entry name" value="ANK"/>
    <property type="match status" value="2"/>
</dbReference>
<feature type="region of interest" description="Disordered" evidence="4">
    <location>
        <begin position="1431"/>
        <end position="1490"/>
    </location>
</feature>
<accession>A0A812L177</accession>
<dbReference type="PROSITE" id="PS50088">
    <property type="entry name" value="ANK_REPEAT"/>
    <property type="match status" value="2"/>
</dbReference>
<comment type="caution">
    <text evidence="6">The sequence shown here is derived from an EMBL/GenBank/DDBJ whole genome shotgun (WGS) entry which is preliminary data.</text>
</comment>
<evidence type="ECO:0000256" key="3">
    <source>
        <dbReference type="PROSITE-ProRule" id="PRU00023"/>
    </source>
</evidence>
<evidence type="ECO:0000313" key="7">
    <source>
        <dbReference type="Proteomes" id="UP000601435"/>
    </source>
</evidence>
<dbReference type="Gene3D" id="1.25.40.10">
    <property type="entry name" value="Tetratricopeptide repeat domain"/>
    <property type="match status" value="1"/>
</dbReference>
<feature type="transmembrane region" description="Helical" evidence="5">
    <location>
        <begin position="366"/>
        <end position="385"/>
    </location>
</feature>
<dbReference type="GO" id="GO:0004842">
    <property type="term" value="F:ubiquitin-protein transferase activity"/>
    <property type="evidence" value="ECO:0007669"/>
    <property type="project" value="TreeGrafter"/>
</dbReference>
<proteinExistence type="predicted"/>
<dbReference type="Gene3D" id="1.25.40.20">
    <property type="entry name" value="Ankyrin repeat-containing domain"/>
    <property type="match status" value="1"/>
</dbReference>
<name>A0A812L177_9DINO</name>
<keyword evidence="5" id="KW-0812">Transmembrane</keyword>
<feature type="region of interest" description="Disordered" evidence="4">
    <location>
        <begin position="812"/>
        <end position="874"/>
    </location>
</feature>
<dbReference type="Pfam" id="PF12796">
    <property type="entry name" value="Ank_2"/>
    <property type="match status" value="1"/>
</dbReference>
<keyword evidence="1" id="KW-0677">Repeat</keyword>
<keyword evidence="5" id="KW-0472">Membrane</keyword>
<reference evidence="6" key="1">
    <citation type="submission" date="2021-02" db="EMBL/GenBank/DDBJ databases">
        <authorList>
            <person name="Dougan E. K."/>
            <person name="Rhodes N."/>
            <person name="Thang M."/>
            <person name="Chan C."/>
        </authorList>
    </citation>
    <scope>NUCLEOTIDE SEQUENCE</scope>
</reference>
<feature type="repeat" description="ANK" evidence="3">
    <location>
        <begin position="715"/>
        <end position="747"/>
    </location>
</feature>
<protein>
    <submittedName>
        <fullName evidence="6">Iqank1 protein</fullName>
    </submittedName>
</protein>
<feature type="region of interest" description="Disordered" evidence="4">
    <location>
        <begin position="1185"/>
        <end position="1206"/>
    </location>
</feature>
<feature type="transmembrane region" description="Helical" evidence="5">
    <location>
        <begin position="279"/>
        <end position="300"/>
    </location>
</feature>
<dbReference type="SUPFAM" id="SSF48452">
    <property type="entry name" value="TPR-like"/>
    <property type="match status" value="1"/>
</dbReference>
<feature type="compositionally biased region" description="Polar residues" evidence="4">
    <location>
        <begin position="858"/>
        <end position="869"/>
    </location>
</feature>
<dbReference type="Proteomes" id="UP000601435">
    <property type="component" value="Unassembled WGS sequence"/>
</dbReference>